<evidence type="ECO:0000313" key="2">
    <source>
        <dbReference type="EMBL" id="CAL1682359.1"/>
    </source>
</evidence>
<evidence type="ECO:0000313" key="3">
    <source>
        <dbReference type="Proteomes" id="UP001497644"/>
    </source>
</evidence>
<protein>
    <submittedName>
        <fullName evidence="2">Uncharacterized protein</fullName>
    </submittedName>
</protein>
<dbReference type="Proteomes" id="UP001497644">
    <property type="component" value="Chromosome 3"/>
</dbReference>
<reference evidence="2" key="1">
    <citation type="submission" date="2024-04" db="EMBL/GenBank/DDBJ databases">
        <authorList>
            <consortium name="Molecular Ecology Group"/>
        </authorList>
    </citation>
    <scope>NUCLEOTIDE SEQUENCE</scope>
</reference>
<keyword evidence="3" id="KW-1185">Reference proteome</keyword>
<organism evidence="2 3">
    <name type="scientific">Lasius platythorax</name>
    <dbReference type="NCBI Taxonomy" id="488582"/>
    <lineage>
        <taxon>Eukaryota</taxon>
        <taxon>Metazoa</taxon>
        <taxon>Ecdysozoa</taxon>
        <taxon>Arthropoda</taxon>
        <taxon>Hexapoda</taxon>
        <taxon>Insecta</taxon>
        <taxon>Pterygota</taxon>
        <taxon>Neoptera</taxon>
        <taxon>Endopterygota</taxon>
        <taxon>Hymenoptera</taxon>
        <taxon>Apocrita</taxon>
        <taxon>Aculeata</taxon>
        <taxon>Formicoidea</taxon>
        <taxon>Formicidae</taxon>
        <taxon>Formicinae</taxon>
        <taxon>Lasius</taxon>
        <taxon>Lasius</taxon>
    </lineage>
</organism>
<evidence type="ECO:0000256" key="1">
    <source>
        <dbReference type="SAM" id="MobiDB-lite"/>
    </source>
</evidence>
<name>A0AAV2NPX8_9HYME</name>
<gene>
    <name evidence="2" type="ORF">LPLAT_LOCUS8191</name>
</gene>
<proteinExistence type="predicted"/>
<dbReference type="EMBL" id="OZ034826">
    <property type="protein sequence ID" value="CAL1682359.1"/>
    <property type="molecule type" value="Genomic_DNA"/>
</dbReference>
<sequence>MNIPLFEFYVNIALCMFNNRLYRKLFWSRKRKRLATRDAGPCTRQDNQGRAVQPPRPRTKTLQQHSCYEGKPKRTIE</sequence>
<feature type="region of interest" description="Disordered" evidence="1">
    <location>
        <begin position="33"/>
        <end position="77"/>
    </location>
</feature>
<feature type="compositionally biased region" description="Basic and acidic residues" evidence="1">
    <location>
        <begin position="68"/>
        <end position="77"/>
    </location>
</feature>
<accession>A0AAV2NPX8</accession>
<dbReference type="AlphaFoldDB" id="A0AAV2NPX8"/>